<feature type="region of interest" description="Disordered" evidence="1">
    <location>
        <begin position="180"/>
        <end position="216"/>
    </location>
</feature>
<proteinExistence type="predicted"/>
<dbReference type="AlphaFoldDB" id="A0A2W4QLE0"/>
<reference evidence="2 3" key="1">
    <citation type="journal article" date="2018" name="Aquat. Microb. Ecol.">
        <title>Gammaproteobacterial methanotrophs dominate.</title>
        <authorList>
            <person name="Rissanen A.J."/>
            <person name="Saarenheimo J."/>
            <person name="Tiirola M."/>
            <person name="Peura S."/>
            <person name="Aalto S.L."/>
            <person name="Karvinen A."/>
            <person name="Nykanen H."/>
        </authorList>
    </citation>
    <scope>NUCLEOTIDE SEQUENCE [LARGE SCALE GENOMIC DNA]</scope>
    <source>
        <strain evidence="2">AMbin10</strain>
    </source>
</reference>
<name>A0A2W4QLE0_9GAMM</name>
<evidence type="ECO:0000313" key="3">
    <source>
        <dbReference type="Proteomes" id="UP000249396"/>
    </source>
</evidence>
<comment type="caution">
    <text evidence="2">The sequence shown here is derived from an EMBL/GenBank/DDBJ whole genome shotgun (WGS) entry which is preliminary data.</text>
</comment>
<dbReference type="Proteomes" id="UP000249396">
    <property type="component" value="Unassembled WGS sequence"/>
</dbReference>
<dbReference type="EMBL" id="QJPH01000531">
    <property type="protein sequence ID" value="PZN71219.1"/>
    <property type="molecule type" value="Genomic_DNA"/>
</dbReference>
<gene>
    <name evidence="2" type="ORF">DM484_26805</name>
</gene>
<feature type="region of interest" description="Disordered" evidence="1">
    <location>
        <begin position="42"/>
        <end position="86"/>
    </location>
</feature>
<evidence type="ECO:0000256" key="1">
    <source>
        <dbReference type="SAM" id="MobiDB-lite"/>
    </source>
</evidence>
<feature type="compositionally biased region" description="Basic and acidic residues" evidence="1">
    <location>
        <begin position="42"/>
        <end position="54"/>
    </location>
</feature>
<sequence>MPKAARRVIRWLAVLLALGVVAWLWAGNPLPFVDNTAELSRHSGMDRRNPDCRDATNPYRPWSLGSGGPCRNDGGTLNSTKLPPGGGRVRAVQQTFTKFDCPKAQLEPGDGKTWVRFLEVDAPGQFVYALAAAHRNANEKDWIALTPDNDTGEPRYQIPMDEGWVYLVTLPAELPSRFSAYDITPKGQPKSDEGYSRGAGINHGPPPSWLEPDRLPGVPESARVCAVEWSRSH</sequence>
<evidence type="ECO:0000313" key="2">
    <source>
        <dbReference type="EMBL" id="PZN71219.1"/>
    </source>
</evidence>
<protein>
    <submittedName>
        <fullName evidence="2">Uncharacterized protein</fullName>
    </submittedName>
</protein>
<organism evidence="2 3">
    <name type="scientific">Candidatus Methylumidiphilus alinenensis</name>
    <dbReference type="NCBI Taxonomy" id="2202197"/>
    <lineage>
        <taxon>Bacteria</taxon>
        <taxon>Pseudomonadati</taxon>
        <taxon>Pseudomonadota</taxon>
        <taxon>Gammaproteobacteria</taxon>
        <taxon>Methylococcales</taxon>
        <taxon>Candidatus Methylumidiphilus</taxon>
    </lineage>
</organism>
<accession>A0A2W4QLE0</accession>